<dbReference type="PANTHER" id="PTHR11733:SF167">
    <property type="entry name" value="FI17812P1-RELATED"/>
    <property type="match status" value="1"/>
</dbReference>
<dbReference type="InterPro" id="IPR018497">
    <property type="entry name" value="Peptidase_M13_C"/>
</dbReference>
<dbReference type="GO" id="GO:0005886">
    <property type="term" value="C:plasma membrane"/>
    <property type="evidence" value="ECO:0007669"/>
    <property type="project" value="TreeGrafter"/>
</dbReference>
<dbReference type="GO" id="GO:0016485">
    <property type="term" value="P:protein processing"/>
    <property type="evidence" value="ECO:0007669"/>
    <property type="project" value="TreeGrafter"/>
</dbReference>
<dbReference type="AlphaFoldDB" id="A0AAJ6QU26"/>
<evidence type="ECO:0000256" key="6">
    <source>
        <dbReference type="ARBA" id="ARBA00022833"/>
    </source>
</evidence>
<keyword evidence="7" id="KW-0482">Metalloprotease</keyword>
<dbReference type="PANTHER" id="PTHR11733">
    <property type="entry name" value="ZINC METALLOPROTEASE FAMILY M13 NEPRILYSIN-RELATED"/>
    <property type="match status" value="1"/>
</dbReference>
<dbReference type="GO" id="GO:0004222">
    <property type="term" value="F:metalloendopeptidase activity"/>
    <property type="evidence" value="ECO:0007669"/>
    <property type="project" value="InterPro"/>
</dbReference>
<comment type="similarity">
    <text evidence="2">Belongs to the peptidase M13 family.</text>
</comment>
<comment type="cofactor">
    <cofactor evidence="1">
        <name>Zn(2+)</name>
        <dbReference type="ChEBI" id="CHEBI:29105"/>
    </cofactor>
</comment>
<sequence>MKVYSNLNSNSSLDDIVQLQRALESIPDAPFFSAVEASMSRISIASLQAELPFLNWLHFFDSAFSQVDIEVDQDTEILVEDLDGFKTLSDILLQYMGTEEGRATLSTHIGFQMIVDFSSVALPMNNEDLDKNSVDQMCLEATKIMLPLAVSAIYVREFVDRGSIAQVRTLAELIKFNFVETIGNVQWMDPESHGATLDKIENIRFMLGYEASILDPEQVDSEYADLSFEDSGFFEMNLQGRLFRRETSCRKMIAPPYLEDIGEEISPAESNAFYSVSRNTVAIPAAYMQAPRYSIFYPRFYQFGLMGFTIAHELFHSLDNIGRQYDIDGNVRQWWENSTIETFEERLECFVDQYSNYTIDGMRVKGSDTLGENLADFGGVKLAFQAYKSWLRSSFDLYPLSTTRLSLEQWFFVSFAQDFCHKLAEEELRDLIYNDEHTPNEFRVIGSLRNLPEFSETFSCPEDSAMNPPDKCELW</sequence>
<keyword evidence="5" id="KW-0378">Hydrolase</keyword>
<dbReference type="Proteomes" id="UP000694867">
    <property type="component" value="Unplaced"/>
</dbReference>
<evidence type="ECO:0000313" key="10">
    <source>
        <dbReference type="Proteomes" id="UP000694867"/>
    </source>
</evidence>
<name>A0AAJ6QU26_9ACAR</name>
<dbReference type="InterPro" id="IPR000718">
    <property type="entry name" value="Peptidase_M13"/>
</dbReference>
<dbReference type="Pfam" id="PF05649">
    <property type="entry name" value="Peptidase_M13_N"/>
    <property type="match status" value="1"/>
</dbReference>
<dbReference type="GO" id="GO:0046872">
    <property type="term" value="F:metal ion binding"/>
    <property type="evidence" value="ECO:0007669"/>
    <property type="project" value="UniProtKB-KW"/>
</dbReference>
<dbReference type="PRINTS" id="PR00786">
    <property type="entry name" value="NEPRILYSIN"/>
</dbReference>
<evidence type="ECO:0000259" key="8">
    <source>
        <dbReference type="Pfam" id="PF01431"/>
    </source>
</evidence>
<evidence type="ECO:0000259" key="9">
    <source>
        <dbReference type="Pfam" id="PF05649"/>
    </source>
</evidence>
<protein>
    <submittedName>
        <fullName evidence="11">Endothelin-converting enzyme homolog</fullName>
    </submittedName>
</protein>
<dbReference type="SUPFAM" id="SSF55486">
    <property type="entry name" value="Metalloproteases ('zincins'), catalytic domain"/>
    <property type="match status" value="1"/>
</dbReference>
<dbReference type="KEGG" id="goe:100907944"/>
<dbReference type="CDD" id="cd08662">
    <property type="entry name" value="M13"/>
    <property type="match status" value="1"/>
</dbReference>
<dbReference type="InterPro" id="IPR024079">
    <property type="entry name" value="MetalloPept_cat_dom_sf"/>
</dbReference>
<dbReference type="GeneID" id="100907944"/>
<proteinExistence type="inferred from homology"/>
<feature type="domain" description="Peptidase M13 N-terminal" evidence="9">
    <location>
        <begin position="12"/>
        <end position="209"/>
    </location>
</feature>
<dbReference type="Pfam" id="PF01431">
    <property type="entry name" value="Peptidase_M13"/>
    <property type="match status" value="1"/>
</dbReference>
<evidence type="ECO:0000256" key="1">
    <source>
        <dbReference type="ARBA" id="ARBA00001947"/>
    </source>
</evidence>
<dbReference type="InterPro" id="IPR008753">
    <property type="entry name" value="Peptidase_M13_N"/>
</dbReference>
<keyword evidence="10" id="KW-1185">Reference proteome</keyword>
<accession>A0AAJ6QU26</accession>
<dbReference type="PROSITE" id="PS51885">
    <property type="entry name" value="NEPRILYSIN"/>
    <property type="match status" value="1"/>
</dbReference>
<organism evidence="10 11">
    <name type="scientific">Galendromus occidentalis</name>
    <name type="common">western predatory mite</name>
    <dbReference type="NCBI Taxonomy" id="34638"/>
    <lineage>
        <taxon>Eukaryota</taxon>
        <taxon>Metazoa</taxon>
        <taxon>Ecdysozoa</taxon>
        <taxon>Arthropoda</taxon>
        <taxon>Chelicerata</taxon>
        <taxon>Arachnida</taxon>
        <taxon>Acari</taxon>
        <taxon>Parasitiformes</taxon>
        <taxon>Mesostigmata</taxon>
        <taxon>Gamasina</taxon>
        <taxon>Phytoseioidea</taxon>
        <taxon>Phytoseiidae</taxon>
        <taxon>Typhlodrominae</taxon>
        <taxon>Galendromus</taxon>
    </lineage>
</organism>
<evidence type="ECO:0000256" key="2">
    <source>
        <dbReference type="ARBA" id="ARBA00007357"/>
    </source>
</evidence>
<evidence type="ECO:0000256" key="7">
    <source>
        <dbReference type="ARBA" id="ARBA00023049"/>
    </source>
</evidence>
<feature type="domain" description="Peptidase M13 C-terminal" evidence="8">
    <location>
        <begin position="271"/>
        <end position="474"/>
    </location>
</feature>
<dbReference type="RefSeq" id="XP_003743920.1">
    <property type="nucleotide sequence ID" value="XM_003743872.2"/>
</dbReference>
<keyword evidence="6" id="KW-0862">Zinc</keyword>
<evidence type="ECO:0000313" key="11">
    <source>
        <dbReference type="RefSeq" id="XP_003743920.1"/>
    </source>
</evidence>
<evidence type="ECO:0000256" key="4">
    <source>
        <dbReference type="ARBA" id="ARBA00022723"/>
    </source>
</evidence>
<reference evidence="11" key="1">
    <citation type="submission" date="2025-08" db="UniProtKB">
        <authorList>
            <consortium name="RefSeq"/>
        </authorList>
    </citation>
    <scope>IDENTIFICATION</scope>
</reference>
<gene>
    <name evidence="11" type="primary">LOC100907944</name>
</gene>
<keyword evidence="4" id="KW-0479">Metal-binding</keyword>
<keyword evidence="3" id="KW-0645">Protease</keyword>
<evidence type="ECO:0000256" key="3">
    <source>
        <dbReference type="ARBA" id="ARBA00022670"/>
    </source>
</evidence>
<dbReference type="Gene3D" id="3.40.390.10">
    <property type="entry name" value="Collagenase (Catalytic Domain)"/>
    <property type="match status" value="1"/>
</dbReference>
<evidence type="ECO:0000256" key="5">
    <source>
        <dbReference type="ARBA" id="ARBA00022801"/>
    </source>
</evidence>